<dbReference type="PANTHER" id="PTHR48207:SF4">
    <property type="entry name" value="BLL6097 PROTEIN"/>
    <property type="match status" value="1"/>
</dbReference>
<dbReference type="OrthoDB" id="5294844at2"/>
<dbReference type="Proteomes" id="UP000194161">
    <property type="component" value="Chromosome"/>
</dbReference>
<dbReference type="Pfam" id="PF02515">
    <property type="entry name" value="CoA_transf_3"/>
    <property type="match status" value="1"/>
</dbReference>
<dbReference type="InterPro" id="IPR023606">
    <property type="entry name" value="CoA-Trfase_III_dom_1_sf"/>
</dbReference>
<dbReference type="GO" id="GO:0008410">
    <property type="term" value="F:CoA-transferase activity"/>
    <property type="evidence" value="ECO:0007669"/>
    <property type="project" value="TreeGrafter"/>
</dbReference>
<dbReference type="AlphaFoldDB" id="A0A1W6ZI50"/>
<dbReference type="InterPro" id="IPR003673">
    <property type="entry name" value="CoA-Trfase_fam_III"/>
</dbReference>
<organism evidence="2 3">
    <name type="scientific">Bordetella genomosp. 13</name>
    <dbReference type="NCBI Taxonomy" id="463040"/>
    <lineage>
        <taxon>Bacteria</taxon>
        <taxon>Pseudomonadati</taxon>
        <taxon>Pseudomonadota</taxon>
        <taxon>Betaproteobacteria</taxon>
        <taxon>Burkholderiales</taxon>
        <taxon>Alcaligenaceae</taxon>
        <taxon>Bordetella</taxon>
    </lineage>
</organism>
<evidence type="ECO:0000313" key="2">
    <source>
        <dbReference type="EMBL" id="ARP97021.1"/>
    </source>
</evidence>
<name>A0A1W6ZI50_9BORD</name>
<dbReference type="EMBL" id="CP021111">
    <property type="protein sequence ID" value="ARP97021.1"/>
    <property type="molecule type" value="Genomic_DNA"/>
</dbReference>
<proteinExistence type="predicted"/>
<protein>
    <submittedName>
        <fullName evidence="2">CoA transferase</fullName>
    </submittedName>
</protein>
<evidence type="ECO:0000256" key="1">
    <source>
        <dbReference type="ARBA" id="ARBA00022679"/>
    </source>
</evidence>
<dbReference type="STRING" id="463040.CAL15_23185"/>
<keyword evidence="3" id="KW-1185">Reference proteome</keyword>
<dbReference type="KEGG" id="bgm:CAL15_23185"/>
<dbReference type="InterPro" id="IPR050483">
    <property type="entry name" value="CoA-transferase_III_domain"/>
</dbReference>
<sequence>MNLPLSNIRVLDVSQVMAGPFCCMLLGDMGADVIKVEPPGVGDQTRSAMGFKLKGADSGGFLALNRNKRSVELDLKSDAGREAFYELVKTADVLVENNRPGVVARLKIDYPTLREINPRLVYASISGFGQTGPWAGRPGFDLIAQAMTGVMSVMGHPDGDPVKSSVPVADLGAGLFAVYGILSALLGRQHSGVGQHVDASLFETALGLSIWETAEFWGTGKLPAPIGSANRMSAPYQALRAADRYFVLGAANQKLWLALCGVVQRPDLADDARFATNVDRLRNRVELVAELEASLAARPAAEWVEALLAAGIPAAPILDYAEALDSEQARARDMVMEMTHPVEGPVKALGFPVKLSGTPQQVRRAPPLLGEHTREVLAECGLDGAALEALGRRGAFGARGTT</sequence>
<reference evidence="2 3" key="1">
    <citation type="submission" date="2017-05" db="EMBL/GenBank/DDBJ databases">
        <title>Complete and WGS of Bordetella genogroups.</title>
        <authorList>
            <person name="Spilker T."/>
            <person name="LiPuma J."/>
        </authorList>
    </citation>
    <scope>NUCLEOTIDE SEQUENCE [LARGE SCALE GENOMIC DNA]</scope>
    <source>
        <strain evidence="2 3">AU7206</strain>
    </source>
</reference>
<dbReference type="PANTHER" id="PTHR48207">
    <property type="entry name" value="SUCCINATE--HYDROXYMETHYLGLUTARATE COA-TRANSFERASE"/>
    <property type="match status" value="1"/>
</dbReference>
<dbReference type="Gene3D" id="3.30.1540.10">
    <property type="entry name" value="formyl-coa transferase, domain 3"/>
    <property type="match status" value="1"/>
</dbReference>
<gene>
    <name evidence="2" type="ORF">CAL15_23185</name>
</gene>
<accession>A0A1W6ZI50</accession>
<dbReference type="RefSeq" id="WP_086080668.1">
    <property type="nucleotide sequence ID" value="NZ_CP021111.1"/>
</dbReference>
<dbReference type="SUPFAM" id="SSF89796">
    <property type="entry name" value="CoA-transferase family III (CaiB/BaiF)"/>
    <property type="match status" value="1"/>
</dbReference>
<dbReference type="InterPro" id="IPR044855">
    <property type="entry name" value="CoA-Trfase_III_dom3_sf"/>
</dbReference>
<evidence type="ECO:0000313" key="3">
    <source>
        <dbReference type="Proteomes" id="UP000194161"/>
    </source>
</evidence>
<keyword evidence="1 2" id="KW-0808">Transferase</keyword>
<dbReference type="Gene3D" id="3.40.50.10540">
    <property type="entry name" value="Crotonobetainyl-coa:carnitine coa-transferase, domain 1"/>
    <property type="match status" value="1"/>
</dbReference>